<name>A0A9E2L4J2_9SPIR</name>
<reference evidence="1" key="2">
    <citation type="submission" date="2021-04" db="EMBL/GenBank/DDBJ databases">
        <authorList>
            <person name="Gilroy R."/>
        </authorList>
    </citation>
    <scope>NUCLEOTIDE SEQUENCE</scope>
    <source>
        <strain evidence="1">Gambia15-2214</strain>
    </source>
</reference>
<evidence type="ECO:0000313" key="1">
    <source>
        <dbReference type="EMBL" id="MBU3850603.1"/>
    </source>
</evidence>
<dbReference type="AlphaFoldDB" id="A0A9E2L4J2"/>
<reference evidence="1" key="1">
    <citation type="journal article" date="2021" name="PeerJ">
        <title>Extensive microbial diversity within the chicken gut microbiome revealed by metagenomics and culture.</title>
        <authorList>
            <person name="Gilroy R."/>
            <person name="Ravi A."/>
            <person name="Getino M."/>
            <person name="Pursley I."/>
            <person name="Horton D.L."/>
            <person name="Alikhan N.F."/>
            <person name="Baker D."/>
            <person name="Gharbi K."/>
            <person name="Hall N."/>
            <person name="Watson M."/>
            <person name="Adriaenssens E.M."/>
            <person name="Foster-Nyarko E."/>
            <person name="Jarju S."/>
            <person name="Secka A."/>
            <person name="Antonio M."/>
            <person name="Oren A."/>
            <person name="Chaudhuri R.R."/>
            <person name="La Ragione R."/>
            <person name="Hildebrand F."/>
            <person name="Pallen M.J."/>
        </authorList>
    </citation>
    <scope>NUCLEOTIDE SEQUENCE</scope>
    <source>
        <strain evidence="1">Gambia15-2214</strain>
    </source>
</reference>
<organism evidence="1 2">
    <name type="scientific">Candidatus Treponema excrementipullorum</name>
    <dbReference type="NCBI Taxonomy" id="2838768"/>
    <lineage>
        <taxon>Bacteria</taxon>
        <taxon>Pseudomonadati</taxon>
        <taxon>Spirochaetota</taxon>
        <taxon>Spirochaetia</taxon>
        <taxon>Spirochaetales</taxon>
        <taxon>Treponemataceae</taxon>
        <taxon>Treponema</taxon>
    </lineage>
</organism>
<sequence length="218" mass="23583">MKKIFVILIVLCLTFSAYADIVLFDVGGGYHAGITPLEKSTTAISSVSLGATARLMFLDGVGLYLHGNIAFPQSIQSFADGNSVSTKPGYDVFLGYDTLIGVALMPVKTNSFGLLLAPGVHIGGLYMSETTSSGDSFRYKSSKTEANFGVGIDISGELYFTKNVYGRLGVLAAWDFYSYQEVEEELNTVFGEKDWEKNNTGNTNTFVIQPTVAIGFRL</sequence>
<gene>
    <name evidence="1" type="ORF">IAA16_08560</name>
</gene>
<proteinExistence type="predicted"/>
<dbReference type="EMBL" id="JAHLFV010000198">
    <property type="protein sequence ID" value="MBU3850603.1"/>
    <property type="molecule type" value="Genomic_DNA"/>
</dbReference>
<accession>A0A9E2L4J2</accession>
<comment type="caution">
    <text evidence="1">The sequence shown here is derived from an EMBL/GenBank/DDBJ whole genome shotgun (WGS) entry which is preliminary data.</text>
</comment>
<dbReference type="Proteomes" id="UP000823914">
    <property type="component" value="Unassembled WGS sequence"/>
</dbReference>
<evidence type="ECO:0000313" key="2">
    <source>
        <dbReference type="Proteomes" id="UP000823914"/>
    </source>
</evidence>
<protein>
    <submittedName>
        <fullName evidence="1">Uncharacterized protein</fullName>
    </submittedName>
</protein>